<dbReference type="AlphaFoldDB" id="A0A6H1TRW4"/>
<dbReference type="Proteomes" id="UP000500857">
    <property type="component" value="Chromosome"/>
</dbReference>
<proteinExistence type="predicted"/>
<accession>A0A6H1TRW4</accession>
<dbReference type="PANTHER" id="PTHR43861">
    <property type="entry name" value="TRANS-ACONITATE 2-METHYLTRANSFERASE-RELATED"/>
    <property type="match status" value="1"/>
</dbReference>
<reference evidence="2 3" key="1">
    <citation type="submission" date="2020-04" db="EMBL/GenBank/DDBJ databases">
        <authorList>
            <person name="Basu S."/>
            <person name="Maruthanayagam V."/>
            <person name="Chakraborty S."/>
            <person name="Pramanik A."/>
            <person name="Mukherjee J."/>
            <person name="Brink B."/>
        </authorList>
    </citation>
    <scope>NUCLEOTIDE SEQUENCE [LARGE SCALE GENOMIC DNA]</scope>
    <source>
        <strain evidence="2 3">AP17</strain>
    </source>
</reference>
<protein>
    <submittedName>
        <fullName evidence="2">Methyltransferase domain-containing protein</fullName>
    </submittedName>
</protein>
<dbReference type="InterPro" id="IPR029063">
    <property type="entry name" value="SAM-dependent_MTases_sf"/>
</dbReference>
<evidence type="ECO:0000313" key="2">
    <source>
        <dbReference type="EMBL" id="QIZ69185.1"/>
    </source>
</evidence>
<gene>
    <name evidence="2" type="ORF">HCG48_00100</name>
</gene>
<dbReference type="InterPro" id="IPR013216">
    <property type="entry name" value="Methyltransf_11"/>
</dbReference>
<evidence type="ECO:0000259" key="1">
    <source>
        <dbReference type="Pfam" id="PF08241"/>
    </source>
</evidence>
<dbReference type="GO" id="GO:0032259">
    <property type="term" value="P:methylation"/>
    <property type="evidence" value="ECO:0007669"/>
    <property type="project" value="UniProtKB-KW"/>
</dbReference>
<name>A0A6H1TRW4_9CYAN</name>
<keyword evidence="2" id="KW-0808">Transferase</keyword>
<keyword evidence="3" id="KW-1185">Reference proteome</keyword>
<sequence length="236" mass="27391">MLEEDPQLQSVFDRLVRDKTQLKVLEVGCGSCSYLDMGANTYLVGIDLSEKQLERNTILDEKILGDVETYNFPENEYDVIVCWWILEHLDRPERALANCQKALKKDGILIVAVPNVMSLKGLLTKYTPHQFHVWVYRYIFGEQLAGVDDRVPFRTFLRQTISPKAIQEFARHHNLNVEHFYLYENPRQKRLRNRHPAIDTSWKVLATVTKALTFGQIDAELTDFIAVLRKTEATHS</sequence>
<keyword evidence="2" id="KW-0489">Methyltransferase</keyword>
<dbReference type="CDD" id="cd02440">
    <property type="entry name" value="AdoMet_MTases"/>
    <property type="match status" value="1"/>
</dbReference>
<feature type="domain" description="Methyltransferase type 11" evidence="1">
    <location>
        <begin position="25"/>
        <end position="111"/>
    </location>
</feature>
<evidence type="ECO:0000313" key="3">
    <source>
        <dbReference type="Proteomes" id="UP000500857"/>
    </source>
</evidence>
<dbReference type="KEGG" id="oxy:HCG48_00100"/>
<dbReference type="RefSeq" id="WP_168567343.1">
    <property type="nucleotide sequence ID" value="NZ_CP051167.1"/>
</dbReference>
<dbReference type="SUPFAM" id="SSF53335">
    <property type="entry name" value="S-adenosyl-L-methionine-dependent methyltransferases"/>
    <property type="match status" value="1"/>
</dbReference>
<organism evidence="2 3">
    <name type="scientific">Oxynema aestuarii AP17</name>
    <dbReference type="NCBI Taxonomy" id="2064643"/>
    <lineage>
        <taxon>Bacteria</taxon>
        <taxon>Bacillati</taxon>
        <taxon>Cyanobacteriota</taxon>
        <taxon>Cyanophyceae</taxon>
        <taxon>Oscillatoriophycideae</taxon>
        <taxon>Oscillatoriales</taxon>
        <taxon>Oscillatoriaceae</taxon>
        <taxon>Oxynema</taxon>
        <taxon>Oxynema aestuarii</taxon>
    </lineage>
</organism>
<dbReference type="Pfam" id="PF08241">
    <property type="entry name" value="Methyltransf_11"/>
    <property type="match status" value="1"/>
</dbReference>
<dbReference type="GO" id="GO:0008757">
    <property type="term" value="F:S-adenosylmethionine-dependent methyltransferase activity"/>
    <property type="evidence" value="ECO:0007669"/>
    <property type="project" value="InterPro"/>
</dbReference>
<dbReference type="EMBL" id="CP051167">
    <property type="protein sequence ID" value="QIZ69185.1"/>
    <property type="molecule type" value="Genomic_DNA"/>
</dbReference>
<dbReference type="Gene3D" id="3.40.50.150">
    <property type="entry name" value="Vaccinia Virus protein VP39"/>
    <property type="match status" value="1"/>
</dbReference>